<dbReference type="EMBL" id="KN837215">
    <property type="protein sequence ID" value="KIJ33281.1"/>
    <property type="molecule type" value="Genomic_DNA"/>
</dbReference>
<name>A0A0C9V7E5_SPHS4</name>
<keyword evidence="3" id="KW-1185">Reference proteome</keyword>
<dbReference type="Proteomes" id="UP000054279">
    <property type="component" value="Unassembled WGS sequence"/>
</dbReference>
<dbReference type="HOGENOM" id="CLU_2832832_0_0_1"/>
<dbReference type="OrthoDB" id="3035098at2759"/>
<proteinExistence type="predicted"/>
<protein>
    <submittedName>
        <fullName evidence="2">Uncharacterized protein</fullName>
    </submittedName>
</protein>
<evidence type="ECO:0000313" key="2">
    <source>
        <dbReference type="EMBL" id="KIJ33281.1"/>
    </source>
</evidence>
<sequence length="66" mass="7449">MIVLVSLPPNWDMMVATLYEAKTSAEVVQRVSMHWTHISRGRSVSANTTVLQTDAKKPREMAVHKL</sequence>
<feature type="region of interest" description="Disordered" evidence="1">
    <location>
        <begin position="47"/>
        <end position="66"/>
    </location>
</feature>
<evidence type="ECO:0000313" key="3">
    <source>
        <dbReference type="Proteomes" id="UP000054279"/>
    </source>
</evidence>
<accession>A0A0C9V7E5</accession>
<reference evidence="2 3" key="1">
    <citation type="submission" date="2014-06" db="EMBL/GenBank/DDBJ databases">
        <title>Evolutionary Origins and Diversification of the Mycorrhizal Mutualists.</title>
        <authorList>
            <consortium name="DOE Joint Genome Institute"/>
            <consortium name="Mycorrhizal Genomics Consortium"/>
            <person name="Kohler A."/>
            <person name="Kuo A."/>
            <person name="Nagy L.G."/>
            <person name="Floudas D."/>
            <person name="Copeland A."/>
            <person name="Barry K.W."/>
            <person name="Cichocki N."/>
            <person name="Veneault-Fourrey C."/>
            <person name="LaButti K."/>
            <person name="Lindquist E.A."/>
            <person name="Lipzen A."/>
            <person name="Lundell T."/>
            <person name="Morin E."/>
            <person name="Murat C."/>
            <person name="Riley R."/>
            <person name="Ohm R."/>
            <person name="Sun H."/>
            <person name="Tunlid A."/>
            <person name="Henrissat B."/>
            <person name="Grigoriev I.V."/>
            <person name="Hibbett D.S."/>
            <person name="Martin F."/>
        </authorList>
    </citation>
    <scope>NUCLEOTIDE SEQUENCE [LARGE SCALE GENOMIC DNA]</scope>
    <source>
        <strain evidence="2 3">SS14</strain>
    </source>
</reference>
<gene>
    <name evidence="2" type="ORF">M422DRAFT_183500</name>
</gene>
<evidence type="ECO:0000256" key="1">
    <source>
        <dbReference type="SAM" id="MobiDB-lite"/>
    </source>
</evidence>
<organism evidence="2 3">
    <name type="scientific">Sphaerobolus stellatus (strain SS14)</name>
    <dbReference type="NCBI Taxonomy" id="990650"/>
    <lineage>
        <taxon>Eukaryota</taxon>
        <taxon>Fungi</taxon>
        <taxon>Dikarya</taxon>
        <taxon>Basidiomycota</taxon>
        <taxon>Agaricomycotina</taxon>
        <taxon>Agaricomycetes</taxon>
        <taxon>Phallomycetidae</taxon>
        <taxon>Geastrales</taxon>
        <taxon>Sphaerobolaceae</taxon>
        <taxon>Sphaerobolus</taxon>
    </lineage>
</organism>
<dbReference type="AlphaFoldDB" id="A0A0C9V7E5"/>
<feature type="compositionally biased region" description="Basic and acidic residues" evidence="1">
    <location>
        <begin position="54"/>
        <end position="66"/>
    </location>
</feature>